<proteinExistence type="predicted"/>
<accession>A0A4Q7D3C7</accession>
<sequence>MFSDRAPLIIAANVLASSSIQSVLRSPSYHARGWQILDRWAFSCPEQLRKLEADGEVILLGRLLEQQEIEHQVLSSTAGLEQCIHGLAEHEVLAMHKIRTGL</sequence>
<evidence type="ECO:0000313" key="2">
    <source>
        <dbReference type="Proteomes" id="UP000293369"/>
    </source>
</evidence>
<gene>
    <name evidence="1" type="ORF">EUX57_07915</name>
</gene>
<evidence type="ECO:0000313" key="1">
    <source>
        <dbReference type="EMBL" id="RZI32277.1"/>
    </source>
</evidence>
<dbReference type="AlphaFoldDB" id="A0A4Q7D3C7"/>
<organism evidence="1 2">
    <name type="scientific">Pseudomonas orientalis</name>
    <dbReference type="NCBI Taxonomy" id="76758"/>
    <lineage>
        <taxon>Bacteria</taxon>
        <taxon>Pseudomonadati</taxon>
        <taxon>Pseudomonadota</taxon>
        <taxon>Gammaproteobacteria</taxon>
        <taxon>Pseudomonadales</taxon>
        <taxon>Pseudomonadaceae</taxon>
        <taxon>Pseudomonas</taxon>
    </lineage>
</organism>
<reference evidence="1 2" key="1">
    <citation type="submission" date="2019-02" db="EMBL/GenBank/DDBJ databases">
        <title>Pseudomonas spp from wheat grain.</title>
        <authorList>
            <person name="Cho G.-S."/>
            <person name="Franz C.M.A.P."/>
        </authorList>
    </citation>
    <scope>NUCLEOTIDE SEQUENCE [LARGE SCALE GENOMIC DNA]</scope>
    <source>
        <strain evidence="1 2">133NRW</strain>
    </source>
</reference>
<dbReference type="Proteomes" id="UP000293369">
    <property type="component" value="Unassembled WGS sequence"/>
</dbReference>
<name>A0A4Q7D3C7_9PSED</name>
<protein>
    <submittedName>
        <fullName evidence="1">Uncharacterized protein</fullName>
    </submittedName>
</protein>
<comment type="caution">
    <text evidence="1">The sequence shown here is derived from an EMBL/GenBank/DDBJ whole genome shotgun (WGS) entry which is preliminary data.</text>
</comment>
<dbReference type="EMBL" id="SGFE01000012">
    <property type="protein sequence ID" value="RZI32277.1"/>
    <property type="molecule type" value="Genomic_DNA"/>
</dbReference>
<dbReference type="RefSeq" id="WP_130138295.1">
    <property type="nucleotide sequence ID" value="NZ_SGFE01000012.1"/>
</dbReference>